<reference evidence="2 3" key="1">
    <citation type="submission" date="2023-10" db="EMBL/GenBank/DDBJ databases">
        <title>Xenorhabdus taiwanensis sp. nov., a symbiotic bacterium associated with the entomopathogenic nematode Steinernema taiwanensis.</title>
        <authorList>
            <person name="Tseng C.T."/>
            <person name="Shu H.Y."/>
            <person name="Chen M.H."/>
            <person name="Fang Y.J."/>
            <person name="Wu T.L."/>
            <person name="Lin Y.C."/>
            <person name="Huang C.J."/>
        </authorList>
    </citation>
    <scope>NUCLEOTIDE SEQUENCE [LARGE SCALE GENOMIC DNA]</scope>
    <source>
        <strain evidence="2 3">TCT-1</strain>
    </source>
</reference>
<protein>
    <recommendedName>
        <fullName evidence="1">ABC-three component systems C-terminal domain-containing protein</fullName>
    </recommendedName>
</protein>
<evidence type="ECO:0000313" key="3">
    <source>
        <dbReference type="Proteomes" id="UP001529514"/>
    </source>
</evidence>
<dbReference type="Proteomes" id="UP001529514">
    <property type="component" value="Chromosome"/>
</dbReference>
<dbReference type="Pfam" id="PF20275">
    <property type="entry name" value="CTD10"/>
    <property type="match status" value="1"/>
</dbReference>
<name>A0ABM8JX73_9GAMM</name>
<sequence>MSMCETRFDIQKIEGDFYNVGSPENNVDSIINVIIGDIASAKVKIDRIDRSFPANVATKIDHNMLKTKRRIVLQYKSYSSHIERAYTLAEQNIINGKQTAMELLNEMYCNSLEKYEVDSFEPDIAQVRQHADNIISDVIKQLRKFVYNSANVTQYKEQVEIGLNVVVAHAFVECCVLENPNNATN</sequence>
<keyword evidence="3" id="KW-1185">Reference proteome</keyword>
<gene>
    <name evidence="2" type="ORF">TCT1_14970</name>
</gene>
<evidence type="ECO:0000313" key="2">
    <source>
        <dbReference type="EMBL" id="BET96576.1"/>
    </source>
</evidence>
<organism evidence="2 3">
    <name type="scientific">Xenorhabdus taiwanensis</name>
    <dbReference type="NCBI Taxonomy" id="3085177"/>
    <lineage>
        <taxon>Bacteria</taxon>
        <taxon>Pseudomonadati</taxon>
        <taxon>Pseudomonadota</taxon>
        <taxon>Gammaproteobacteria</taxon>
        <taxon>Enterobacterales</taxon>
        <taxon>Morganellaceae</taxon>
        <taxon>Xenorhabdus</taxon>
    </lineage>
</organism>
<dbReference type="InterPro" id="IPR046919">
    <property type="entry name" value="ABC-3C_CTD10"/>
</dbReference>
<dbReference type="EMBL" id="AP028978">
    <property type="protein sequence ID" value="BET96576.1"/>
    <property type="molecule type" value="Genomic_DNA"/>
</dbReference>
<proteinExistence type="predicted"/>
<evidence type="ECO:0000259" key="1">
    <source>
        <dbReference type="Pfam" id="PF20275"/>
    </source>
</evidence>
<feature type="domain" description="ABC-three component systems C-terminal" evidence="1">
    <location>
        <begin position="33"/>
        <end position="178"/>
    </location>
</feature>
<accession>A0ABM8JX73</accession>